<evidence type="ECO:0000256" key="1">
    <source>
        <dbReference type="PROSITE-ProRule" id="PRU00221"/>
    </source>
</evidence>
<keyword evidence="2" id="KW-0542">Nucleomorph</keyword>
<dbReference type="RefSeq" id="XP_001712543.1">
    <property type="nucleotide sequence ID" value="XM_001712491.1"/>
</dbReference>
<dbReference type="SUPFAM" id="SSF50978">
    <property type="entry name" value="WD40 repeat-like"/>
    <property type="match status" value="1"/>
</dbReference>
<dbReference type="Gene3D" id="2.130.10.10">
    <property type="entry name" value="YVTN repeat-like/Quinoprotein amine dehydrogenase"/>
    <property type="match status" value="2"/>
</dbReference>
<name>A9BL35_HEMAN</name>
<dbReference type="InterPro" id="IPR036322">
    <property type="entry name" value="WD40_repeat_dom_sf"/>
</dbReference>
<dbReference type="GO" id="GO:0032040">
    <property type="term" value="C:small-subunit processome"/>
    <property type="evidence" value="ECO:0007669"/>
    <property type="project" value="TreeGrafter"/>
</dbReference>
<evidence type="ECO:0000313" key="3">
    <source>
        <dbReference type="Proteomes" id="UP000243127"/>
    </source>
</evidence>
<protein>
    <submittedName>
        <fullName evidence="2">Sof1</fullName>
    </submittedName>
</protein>
<dbReference type="InterPro" id="IPR015943">
    <property type="entry name" value="WD40/YVTN_repeat-like_dom_sf"/>
</dbReference>
<dbReference type="GO" id="GO:0000462">
    <property type="term" value="P:maturation of SSU-rRNA from tricistronic rRNA transcript (SSU-rRNA, 5.8S rRNA, LSU-rRNA)"/>
    <property type="evidence" value="ECO:0007669"/>
    <property type="project" value="TreeGrafter"/>
</dbReference>
<dbReference type="InterPro" id="IPR001680">
    <property type="entry name" value="WD40_rpt"/>
</dbReference>
<geneLocation type="nucleomorph" evidence="2"/>
<dbReference type="AlphaFoldDB" id="A9BL35"/>
<dbReference type="Proteomes" id="UP000243127">
    <property type="component" value="Nucleomorph 3"/>
</dbReference>
<dbReference type="GeneID" id="5739555"/>
<feature type="repeat" description="WD" evidence="1">
    <location>
        <begin position="38"/>
        <end position="80"/>
    </location>
</feature>
<dbReference type="PROSITE" id="PS50294">
    <property type="entry name" value="WD_REPEATS_REGION"/>
    <property type="match status" value="1"/>
</dbReference>
<evidence type="ECO:0000313" key="2">
    <source>
        <dbReference type="EMBL" id="ABW98218.1"/>
    </source>
</evidence>
<proteinExistence type="predicted"/>
<feature type="repeat" description="WD" evidence="1">
    <location>
        <begin position="81"/>
        <end position="122"/>
    </location>
</feature>
<accession>A9BL35</accession>
<organism evidence="2 3">
    <name type="scientific">Hemiselmis andersenii</name>
    <name type="common">Cryptophyte alga</name>
    <dbReference type="NCBI Taxonomy" id="464988"/>
    <lineage>
        <taxon>Eukaryota</taxon>
        <taxon>Cryptophyceae</taxon>
        <taxon>Cryptomonadales</taxon>
        <taxon>Hemiselmidaceae</taxon>
        <taxon>Hemiselmis</taxon>
    </lineage>
</organism>
<dbReference type="PANTHER" id="PTHR22851">
    <property type="entry name" value="U3 SMALL NUCLEOLAR RNA U3 SNORNA ASSOCIATED PROTEIN"/>
    <property type="match status" value="1"/>
</dbReference>
<dbReference type="InterPro" id="IPR051733">
    <property type="entry name" value="WD_repeat_DCAF13/WDSOF1"/>
</dbReference>
<dbReference type="Pfam" id="PF00400">
    <property type="entry name" value="WD40"/>
    <property type="match status" value="4"/>
</dbReference>
<dbReference type="PANTHER" id="PTHR22851:SF0">
    <property type="entry name" value="DDB1- AND CUL4-ASSOCIATED FACTOR 13"/>
    <property type="match status" value="1"/>
</dbReference>
<sequence>MERSKKIGKKFKKNSKNTFFKVSEKYKKFLEKPLVFSYSGHREGIKCIETHPYNPNLFFSGSLDGEIRFWFLNKKNCIYSFSDNDRSIRGLTIDHKGKELISCSDDGTIKKWDISAPKKKPKIFYSKKENFNSIKAYPFSFFFATGGKELLFWDQISFQPIQRLFWGTSSISKINFNPNEPNILASLCSDRSIILFDLRLKIPIKKIFLEMTSNDLSWNFGQISEFAVANEDSNVYIFDLRNTKQVKKVYRDHVMSVNCIEQDSKGQNFISGSSDTTVRLFKNNKPKSFDIFFTKRMKKILDIRFLHDEEFFITSSDDGNLRIWTKKTKAMDEYHHKQINKKKIDQISNVENLDMPKMIKNLKKLKKILLFKKGKDTFHTKEKILPGYLKFNLKGFKN</sequence>
<dbReference type="PROSITE" id="PS50082">
    <property type="entry name" value="WD_REPEATS_2"/>
    <property type="match status" value="3"/>
</dbReference>
<reference evidence="2 3" key="1">
    <citation type="journal article" date="2007" name="Proc. Natl. Acad. Sci. U.S.A.">
        <title>Nucleomorph genome of Hemiselmis andersenii reveals complete intron loss and compaction as a driver of protein structure and function.</title>
        <authorList>
            <person name="Lane C.E."/>
            <person name="van den Heuvel K."/>
            <person name="Kozera C."/>
            <person name="Curtis B.A."/>
            <person name="Parsons B.J."/>
            <person name="Bowman S."/>
            <person name="Archibald J.M."/>
        </authorList>
    </citation>
    <scope>NUCLEOTIDE SEQUENCE [LARGE SCALE GENOMIC DNA]</scope>
    <source>
        <strain evidence="2 3">CCMP644</strain>
    </source>
</reference>
<dbReference type="SMART" id="SM00320">
    <property type="entry name" value="WD40"/>
    <property type="match status" value="7"/>
</dbReference>
<feature type="repeat" description="WD" evidence="1">
    <location>
        <begin position="293"/>
        <end position="324"/>
    </location>
</feature>
<gene>
    <name evidence="2" type="ORF">HAN_3g408</name>
</gene>
<keyword evidence="1" id="KW-0853">WD repeat</keyword>
<dbReference type="EMBL" id="CP000883">
    <property type="protein sequence ID" value="ABW98218.1"/>
    <property type="molecule type" value="Genomic_DNA"/>
</dbReference>